<evidence type="ECO:0000259" key="1">
    <source>
        <dbReference type="Pfam" id="PF05899"/>
    </source>
</evidence>
<gene>
    <name evidence="2" type="ORF">C1H84_07505</name>
</gene>
<keyword evidence="3" id="KW-1185">Reference proteome</keyword>
<organism evidence="2 3">
    <name type="scientific">Glutamicibacter soli</name>
    <dbReference type="NCBI Taxonomy" id="453836"/>
    <lineage>
        <taxon>Bacteria</taxon>
        <taxon>Bacillati</taxon>
        <taxon>Actinomycetota</taxon>
        <taxon>Actinomycetes</taxon>
        <taxon>Micrococcales</taxon>
        <taxon>Micrococcaceae</taxon>
        <taxon>Glutamicibacter</taxon>
    </lineage>
</organism>
<dbReference type="RefSeq" id="WP_047120132.1">
    <property type="nucleotide sequence ID" value="NZ_CM125969.1"/>
</dbReference>
<name>A0A365YG48_9MICC</name>
<protein>
    <submittedName>
        <fullName evidence="2">DUF861 domain-containing protein</fullName>
    </submittedName>
</protein>
<dbReference type="SUPFAM" id="SSF51182">
    <property type="entry name" value="RmlC-like cupins"/>
    <property type="match status" value="1"/>
</dbReference>
<evidence type="ECO:0000313" key="2">
    <source>
        <dbReference type="EMBL" id="RBM01681.1"/>
    </source>
</evidence>
<dbReference type="InterPro" id="IPR011051">
    <property type="entry name" value="RmlC_Cupin_sf"/>
</dbReference>
<dbReference type="EMBL" id="POAF01000003">
    <property type="protein sequence ID" value="RBM01681.1"/>
    <property type="molecule type" value="Genomic_DNA"/>
</dbReference>
<dbReference type="Pfam" id="PF05899">
    <property type="entry name" value="Cupin_3"/>
    <property type="match status" value="1"/>
</dbReference>
<dbReference type="InterPro" id="IPR014710">
    <property type="entry name" value="RmlC-like_jellyroll"/>
</dbReference>
<reference evidence="2 3" key="1">
    <citation type="submission" date="2018-01" db="EMBL/GenBank/DDBJ databases">
        <title>Glutamicibacter soli strain NHPC-3 Whole genome sequence and assembly.</title>
        <authorList>
            <person name="Choudhury P."/>
            <person name="Gupta D."/>
            <person name="Sengupta K."/>
            <person name="Jawed A."/>
            <person name="Sultana N."/>
            <person name="Saha P."/>
        </authorList>
    </citation>
    <scope>NUCLEOTIDE SEQUENCE [LARGE SCALE GENOMIC DNA]</scope>
    <source>
        <strain evidence="2 3">NHPC-3</strain>
    </source>
</reference>
<proteinExistence type="predicted"/>
<evidence type="ECO:0000313" key="3">
    <source>
        <dbReference type="Proteomes" id="UP000252167"/>
    </source>
</evidence>
<feature type="domain" description="(S)-ureidoglycine aminohydrolase cupin" evidence="1">
    <location>
        <begin position="53"/>
        <end position="123"/>
    </location>
</feature>
<accession>A0A365YG48</accession>
<dbReference type="Proteomes" id="UP000252167">
    <property type="component" value="Unassembled WGS sequence"/>
</dbReference>
<dbReference type="Gene3D" id="2.60.120.10">
    <property type="entry name" value="Jelly Rolls"/>
    <property type="match status" value="1"/>
</dbReference>
<sequence length="126" mass="13497">MSENTTVFEIGANTRSVDALSVELAHEPVPAEQSLAGDPTTAAESLGEIFGAEFGLWEMSAGTMSDVEAEELFIVLSGTASVTIHPVNGFEEQTVNLVPGSICHLREGMNTTWVLEAPLRKMYLAK</sequence>
<dbReference type="AlphaFoldDB" id="A0A365YG48"/>
<comment type="caution">
    <text evidence="2">The sequence shown here is derived from an EMBL/GenBank/DDBJ whole genome shotgun (WGS) entry which is preliminary data.</text>
</comment>
<dbReference type="InterPro" id="IPR008579">
    <property type="entry name" value="UGlyAH_Cupin_dom"/>
</dbReference>